<evidence type="ECO:0000313" key="2">
    <source>
        <dbReference type="EMBL" id="KAJ6733221.1"/>
    </source>
</evidence>
<feature type="region of interest" description="Disordered" evidence="1">
    <location>
        <begin position="20"/>
        <end position="51"/>
    </location>
</feature>
<accession>A0A9Q0UNH7</accession>
<evidence type="ECO:0000313" key="3">
    <source>
        <dbReference type="Proteomes" id="UP001151752"/>
    </source>
</evidence>
<reference evidence="2" key="1">
    <citation type="submission" date="2022-11" db="EMBL/GenBank/DDBJ databases">
        <authorList>
            <person name="Hyden B.L."/>
            <person name="Feng K."/>
            <person name="Yates T."/>
            <person name="Jawdy S."/>
            <person name="Smart L.B."/>
            <person name="Muchero W."/>
        </authorList>
    </citation>
    <scope>NUCLEOTIDE SEQUENCE</scope>
    <source>
        <tissue evidence="2">Shoot tip</tissue>
    </source>
</reference>
<proteinExistence type="predicted"/>
<dbReference type="Proteomes" id="UP001151752">
    <property type="component" value="Chromosome 7"/>
</dbReference>
<feature type="compositionally biased region" description="Basic and acidic residues" evidence="1">
    <location>
        <begin position="38"/>
        <end position="51"/>
    </location>
</feature>
<keyword evidence="3" id="KW-1185">Reference proteome</keyword>
<organism evidence="2 3">
    <name type="scientific">Salix koriyanagi</name>
    <dbReference type="NCBI Taxonomy" id="2511006"/>
    <lineage>
        <taxon>Eukaryota</taxon>
        <taxon>Viridiplantae</taxon>
        <taxon>Streptophyta</taxon>
        <taxon>Embryophyta</taxon>
        <taxon>Tracheophyta</taxon>
        <taxon>Spermatophyta</taxon>
        <taxon>Magnoliopsida</taxon>
        <taxon>eudicotyledons</taxon>
        <taxon>Gunneridae</taxon>
        <taxon>Pentapetalae</taxon>
        <taxon>rosids</taxon>
        <taxon>fabids</taxon>
        <taxon>Malpighiales</taxon>
        <taxon>Salicaceae</taxon>
        <taxon>Saliceae</taxon>
        <taxon>Salix</taxon>
    </lineage>
</organism>
<sequence>MKLCGGCQALEAMGAETSTSPVAEATVGELSGGSQWRRNHEGIRRRGNQER</sequence>
<reference evidence="2" key="2">
    <citation type="journal article" date="2023" name="Int. J. Mol. Sci.">
        <title>De Novo Assembly and Annotation of 11 Diverse Shrub Willow (Salix) Genomes Reveals Novel Gene Organization in Sex-Linked Regions.</title>
        <authorList>
            <person name="Hyden B."/>
            <person name="Feng K."/>
            <person name="Yates T.B."/>
            <person name="Jawdy S."/>
            <person name="Cereghino C."/>
            <person name="Smart L.B."/>
            <person name="Muchero W."/>
        </authorList>
    </citation>
    <scope>NUCLEOTIDE SEQUENCE</scope>
    <source>
        <tissue evidence="2">Shoot tip</tissue>
    </source>
</reference>
<dbReference type="AlphaFoldDB" id="A0A9Q0UNH7"/>
<dbReference type="EMBL" id="JAPFFM010000011">
    <property type="protein sequence ID" value="KAJ6733221.1"/>
    <property type="molecule type" value="Genomic_DNA"/>
</dbReference>
<gene>
    <name evidence="2" type="ORF">OIU74_005060</name>
</gene>
<evidence type="ECO:0000256" key="1">
    <source>
        <dbReference type="SAM" id="MobiDB-lite"/>
    </source>
</evidence>
<comment type="caution">
    <text evidence="2">The sequence shown here is derived from an EMBL/GenBank/DDBJ whole genome shotgun (WGS) entry which is preliminary data.</text>
</comment>
<protein>
    <submittedName>
        <fullName evidence="2">Uncharacterized protein</fullName>
    </submittedName>
</protein>
<name>A0A9Q0UNH7_9ROSI</name>